<organism evidence="2 3">
    <name type="scientific">Brumimicrobium salinarum</name>
    <dbReference type="NCBI Taxonomy" id="2058658"/>
    <lineage>
        <taxon>Bacteria</taxon>
        <taxon>Pseudomonadati</taxon>
        <taxon>Bacteroidota</taxon>
        <taxon>Flavobacteriia</taxon>
        <taxon>Flavobacteriales</taxon>
        <taxon>Crocinitomicaceae</taxon>
        <taxon>Brumimicrobium</taxon>
    </lineage>
</organism>
<proteinExistence type="predicted"/>
<gene>
    <name evidence="2" type="ORF">CW751_08480</name>
</gene>
<protein>
    <recommendedName>
        <fullName evidence="4">DUF4190 domain-containing protein</fullName>
    </recommendedName>
</protein>
<dbReference type="AlphaFoldDB" id="A0A2I0R2I4"/>
<keyword evidence="1" id="KW-0812">Transmembrane</keyword>
<evidence type="ECO:0008006" key="4">
    <source>
        <dbReference type="Google" id="ProtNLM"/>
    </source>
</evidence>
<dbReference type="OrthoDB" id="1099888at2"/>
<keyword evidence="1" id="KW-1133">Transmembrane helix</keyword>
<accession>A0A2I0R2I4</accession>
<feature type="transmembrane region" description="Helical" evidence="1">
    <location>
        <begin position="25"/>
        <end position="55"/>
    </location>
</feature>
<dbReference type="RefSeq" id="WP_101334576.1">
    <property type="nucleotide sequence ID" value="NZ_PJNI01000008.1"/>
</dbReference>
<name>A0A2I0R2I4_9FLAO</name>
<dbReference type="NCBIfam" id="NF040945">
    <property type="entry name" value="CCC_membrane"/>
    <property type="match status" value="1"/>
</dbReference>
<reference evidence="2 3" key="1">
    <citation type="submission" date="2017-12" db="EMBL/GenBank/DDBJ databases">
        <title>The draft genome sequence of Brumimicrobium saltpan LHR20.</title>
        <authorList>
            <person name="Do Z.-J."/>
            <person name="Luo H.-R."/>
        </authorList>
    </citation>
    <scope>NUCLEOTIDE SEQUENCE [LARGE SCALE GENOMIC DNA]</scope>
    <source>
        <strain evidence="2 3">LHR20</strain>
    </source>
</reference>
<evidence type="ECO:0000313" key="3">
    <source>
        <dbReference type="Proteomes" id="UP000236654"/>
    </source>
</evidence>
<feature type="transmembrane region" description="Helical" evidence="1">
    <location>
        <begin position="82"/>
        <end position="113"/>
    </location>
</feature>
<dbReference type="Proteomes" id="UP000236654">
    <property type="component" value="Unassembled WGS sequence"/>
</dbReference>
<dbReference type="EMBL" id="PJNI01000008">
    <property type="protein sequence ID" value="PKR80794.1"/>
    <property type="molecule type" value="Genomic_DNA"/>
</dbReference>
<dbReference type="InterPro" id="IPR011655">
    <property type="entry name" value="MpPF26"/>
</dbReference>
<dbReference type="Pfam" id="PF07666">
    <property type="entry name" value="MpPF26"/>
    <property type="match status" value="1"/>
</dbReference>
<comment type="caution">
    <text evidence="2">The sequence shown here is derived from an EMBL/GenBank/DDBJ whole genome shotgun (WGS) entry which is preliminary data.</text>
</comment>
<keyword evidence="1" id="KW-0472">Membrane</keyword>
<keyword evidence="3" id="KW-1185">Reference proteome</keyword>
<sequence length="119" mass="12491">MEEIDQEIINIPDSGTEKVPNSTGVLVLGILSIIPGCFCYGVPGIIMGIIALSLASSANKLIKENEQKYDPSSIQSVKAGKICAIVGLSLSSLYIIVLLYYLVIIGISSMAVLGTGFAL</sequence>
<evidence type="ECO:0000256" key="1">
    <source>
        <dbReference type="SAM" id="Phobius"/>
    </source>
</evidence>
<evidence type="ECO:0000313" key="2">
    <source>
        <dbReference type="EMBL" id="PKR80794.1"/>
    </source>
</evidence>